<dbReference type="Gene3D" id="3.90.550.10">
    <property type="entry name" value="Spore Coat Polysaccharide Biosynthesis Protein SpsA, Chain A"/>
    <property type="match status" value="1"/>
</dbReference>
<dbReference type="InterPro" id="IPR001173">
    <property type="entry name" value="Glyco_trans_2-like"/>
</dbReference>
<comment type="caution">
    <text evidence="3">The sequence shown here is derived from an EMBL/GenBank/DDBJ whole genome shotgun (WGS) entry which is preliminary data.</text>
</comment>
<keyword evidence="1" id="KW-0472">Membrane</keyword>
<dbReference type="Proteomes" id="UP000016960">
    <property type="component" value="Unassembled WGS sequence"/>
</dbReference>
<dbReference type="Pfam" id="PF00535">
    <property type="entry name" value="Glycos_transf_2"/>
    <property type="match status" value="1"/>
</dbReference>
<dbReference type="SUPFAM" id="SSF53448">
    <property type="entry name" value="Nucleotide-diphospho-sugar transferases"/>
    <property type="match status" value="1"/>
</dbReference>
<evidence type="ECO:0000259" key="2">
    <source>
        <dbReference type="Pfam" id="PF00535"/>
    </source>
</evidence>
<dbReference type="PATRIC" id="fig|582515.4.peg.422"/>
<feature type="transmembrane region" description="Helical" evidence="1">
    <location>
        <begin position="293"/>
        <end position="314"/>
    </location>
</feature>
<sequence length="330" mass="36915">MTSDLSKLGLVAIGRNEGDRLRQCLDAIVGKVACVVYVDSGSVDNSIELAKQRGIDVVELDLSQPFTAARARNAGWVRLMELDSTLEYVQFVDGDCEIAAGWLETARSTLQGRPEVAAVCGRRRERFPERSPYNRLCDLEWNTPIGETLACGGDAMMRVAALKQVGGFAPHLIAGEEPELCYRLRQQGWKVLRIDADMTLHDAAMVHFRQWWQRALRAGHACAQGAWLHGREPERYCVKECRSILLWGAIVPTVALGLAWPTRGLSLAIALVYPLMIYKVFRFKRSQCGRRNALLYAVACIAGKFPNVFGVLSFHRNRLLGRGYCLVEYK</sequence>
<dbReference type="RefSeq" id="WP_022604159.1">
    <property type="nucleotide sequence ID" value="NZ_ASSJ01000004.1"/>
</dbReference>
<dbReference type="EMBL" id="ASSJ01000004">
    <property type="protein sequence ID" value="ERN43059.1"/>
    <property type="molecule type" value="Genomic_DNA"/>
</dbReference>
<keyword evidence="1" id="KW-0812">Transmembrane</keyword>
<name>U5DR13_9CHRO</name>
<evidence type="ECO:0000313" key="3">
    <source>
        <dbReference type="EMBL" id="ERN43059.1"/>
    </source>
</evidence>
<keyword evidence="1" id="KW-1133">Transmembrane helix</keyword>
<evidence type="ECO:0000313" key="4">
    <source>
        <dbReference type="Proteomes" id="UP000016960"/>
    </source>
</evidence>
<keyword evidence="4" id="KW-1185">Reference proteome</keyword>
<evidence type="ECO:0000256" key="1">
    <source>
        <dbReference type="SAM" id="Phobius"/>
    </source>
</evidence>
<dbReference type="AlphaFoldDB" id="U5DR13"/>
<reference evidence="3 4" key="1">
    <citation type="submission" date="2013-05" db="EMBL/GenBank/DDBJ databases">
        <title>Draft genome sequence of Rubidibacter lacunae KORDI 51-2.</title>
        <authorList>
            <person name="Choi D.H."/>
            <person name="Noh J.H."/>
            <person name="Kwon K.-K."/>
            <person name="Lee J.-H."/>
            <person name="Ryu J.-Y."/>
        </authorList>
    </citation>
    <scope>NUCLEOTIDE SEQUENCE [LARGE SCALE GENOMIC DNA]</scope>
    <source>
        <strain evidence="3 4">KORDI 51-2</strain>
    </source>
</reference>
<feature type="domain" description="Glycosyltransferase 2-like" evidence="2">
    <location>
        <begin position="16"/>
        <end position="136"/>
    </location>
</feature>
<feature type="transmembrane region" description="Helical" evidence="1">
    <location>
        <begin position="265"/>
        <end position="281"/>
    </location>
</feature>
<gene>
    <name evidence="3" type="ORF">KR51_00003750</name>
</gene>
<accession>U5DR13</accession>
<dbReference type="PANTHER" id="PTHR43646:SF6">
    <property type="entry name" value="PRE-MYCOFACTOCIN GLYCOSYLTRANSFERASE"/>
    <property type="match status" value="1"/>
</dbReference>
<keyword evidence="3" id="KW-0808">Transferase</keyword>
<organism evidence="3 4">
    <name type="scientific">Rubidibacter lacunae KORDI 51-2</name>
    <dbReference type="NCBI Taxonomy" id="582515"/>
    <lineage>
        <taxon>Bacteria</taxon>
        <taxon>Bacillati</taxon>
        <taxon>Cyanobacteriota</taxon>
        <taxon>Cyanophyceae</taxon>
        <taxon>Oscillatoriophycideae</taxon>
        <taxon>Chroococcales</taxon>
        <taxon>Aphanothecaceae</taxon>
        <taxon>Rubidibacter</taxon>
    </lineage>
</organism>
<dbReference type="STRING" id="582515.KR51_00003750"/>
<protein>
    <submittedName>
        <fullName evidence="3">Putative glycosyltransferase</fullName>
    </submittedName>
</protein>
<dbReference type="PANTHER" id="PTHR43646">
    <property type="entry name" value="GLYCOSYLTRANSFERASE"/>
    <property type="match status" value="1"/>
</dbReference>
<dbReference type="InterPro" id="IPR029044">
    <property type="entry name" value="Nucleotide-diphossugar_trans"/>
</dbReference>
<dbReference type="eggNOG" id="COG1215">
    <property type="taxonomic scope" value="Bacteria"/>
</dbReference>
<dbReference type="OrthoDB" id="9811884at2"/>
<dbReference type="InParanoid" id="U5DR13"/>
<proteinExistence type="predicted"/>
<dbReference type="GO" id="GO:0016740">
    <property type="term" value="F:transferase activity"/>
    <property type="evidence" value="ECO:0007669"/>
    <property type="project" value="UniProtKB-KW"/>
</dbReference>